<feature type="signal peptide" evidence="1">
    <location>
        <begin position="1"/>
        <end position="24"/>
    </location>
</feature>
<accession>A0A8D9DGI9</accession>
<sequence length="99" mass="11583">MLILHTFLFFDLVLLTKVLKCCSASSVRYKLHMSNYLLDLWWVWRFIYVSEFLFRCFEGSFFACFSLKGDCLEVYLLDPGVLSVMKSSCVSLLFYCLSA</sequence>
<protein>
    <recommendedName>
        <fullName evidence="4">Secreted protein</fullName>
    </recommendedName>
</protein>
<evidence type="ECO:0000256" key="1">
    <source>
        <dbReference type="SAM" id="SignalP"/>
    </source>
</evidence>
<evidence type="ECO:0000313" key="3">
    <source>
        <dbReference type="Proteomes" id="UP000694005"/>
    </source>
</evidence>
<feature type="chain" id="PRO_5034086502" description="Secreted protein" evidence="1">
    <location>
        <begin position="25"/>
        <end position="99"/>
    </location>
</feature>
<dbReference type="EMBL" id="LS974622">
    <property type="protein sequence ID" value="CAG7872933.1"/>
    <property type="molecule type" value="Genomic_DNA"/>
</dbReference>
<reference evidence="2 3" key="1">
    <citation type="submission" date="2021-07" db="EMBL/GenBank/DDBJ databases">
        <authorList>
            <consortium name="Genoscope - CEA"/>
            <person name="William W."/>
        </authorList>
    </citation>
    <scope>NUCLEOTIDE SEQUENCE [LARGE SCALE GENOMIC DNA]</scope>
</reference>
<proteinExistence type="predicted"/>
<dbReference type="Gramene" id="A06p51730.2_BraZ1">
    <property type="protein sequence ID" value="A06p51730.2_BraZ1.CDS.1"/>
    <property type="gene ID" value="A06g51730.2_BraZ1"/>
</dbReference>
<dbReference type="AlphaFoldDB" id="A0A8D9DGI9"/>
<name>A0A8D9DGI9_BRACM</name>
<keyword evidence="1" id="KW-0732">Signal</keyword>
<evidence type="ECO:0000313" key="2">
    <source>
        <dbReference type="EMBL" id="CAG7872933.1"/>
    </source>
</evidence>
<organism evidence="2 3">
    <name type="scientific">Brassica campestris</name>
    <name type="common">Field mustard</name>
    <dbReference type="NCBI Taxonomy" id="3711"/>
    <lineage>
        <taxon>Eukaryota</taxon>
        <taxon>Viridiplantae</taxon>
        <taxon>Streptophyta</taxon>
        <taxon>Embryophyta</taxon>
        <taxon>Tracheophyta</taxon>
        <taxon>Spermatophyta</taxon>
        <taxon>Magnoliopsida</taxon>
        <taxon>eudicotyledons</taxon>
        <taxon>Gunneridae</taxon>
        <taxon>Pentapetalae</taxon>
        <taxon>rosids</taxon>
        <taxon>malvids</taxon>
        <taxon>Brassicales</taxon>
        <taxon>Brassicaceae</taxon>
        <taxon>Brassiceae</taxon>
        <taxon>Brassica</taxon>
    </lineage>
</organism>
<dbReference type="Proteomes" id="UP000694005">
    <property type="component" value="Chromosome A06"/>
</dbReference>
<evidence type="ECO:0008006" key="4">
    <source>
        <dbReference type="Google" id="ProtNLM"/>
    </source>
</evidence>
<feature type="non-terminal residue" evidence="2">
    <location>
        <position position="99"/>
    </location>
</feature>
<gene>
    <name evidence="2" type="ORF">BRAPAZ1V2_A06P51730.2</name>
</gene>